<evidence type="ECO:0000256" key="1">
    <source>
        <dbReference type="SAM" id="SignalP"/>
    </source>
</evidence>
<organism evidence="2 3">
    <name type="scientific">Urinicoccus massiliensis</name>
    <dbReference type="NCBI Taxonomy" id="1723382"/>
    <lineage>
        <taxon>Bacteria</taxon>
        <taxon>Bacillati</taxon>
        <taxon>Bacillota</taxon>
        <taxon>Tissierellia</taxon>
        <taxon>Tissierellales</taxon>
        <taxon>Peptoniphilaceae</taxon>
        <taxon>Urinicoccus</taxon>
    </lineage>
</organism>
<feature type="signal peptide" evidence="1">
    <location>
        <begin position="1"/>
        <end position="27"/>
    </location>
</feature>
<name>A0A8H2MDG5_9FIRM</name>
<evidence type="ECO:0000313" key="2">
    <source>
        <dbReference type="EMBL" id="VFB15695.1"/>
    </source>
</evidence>
<reference evidence="2 3" key="1">
    <citation type="submission" date="2019-02" db="EMBL/GenBank/DDBJ databases">
        <authorList>
            <consortium name="Pathogen Informatics"/>
        </authorList>
    </citation>
    <scope>NUCLEOTIDE SEQUENCE [LARGE SCALE GENOMIC DNA]</scope>
    <source>
        <strain evidence="2 3">3012STDY7089603</strain>
    </source>
</reference>
<keyword evidence="3" id="KW-1185">Reference proteome</keyword>
<dbReference type="EMBL" id="CAACYI010000001">
    <property type="protein sequence ID" value="VFB15695.1"/>
    <property type="molecule type" value="Genomic_DNA"/>
</dbReference>
<sequence>MKKKLLSLSLALMMVLSVVCLPMEAFAREDGKPSVKTSTEKKDSYVIDEKETLVKPNYITVTTFGGRNKETGEEYKSVVRGNLFYEVDNASQLTNAQITLKAQKDFGFTLGDTKVEAGKSHTFNLDLTKTNIVKLNIPETNGEFEEGSYVISGGVKGQTVKIKVSMDVTNPQAWLDGTYEPKMETPDHKGHKDEAKVRNALKGFAQVGETTIVVPKGTTATEVFRTFGEINKVTMEGLDQGYIRRINKQGFDPIGEFDINNYSGWMYTVNYAVDKDAKVLDSSKWFMPNVGVAGQTFNKNAAMRWNFTMAYGQDIDAGWGEPGGGDMPTALRSYRFNPSIADIVPQWANSARSLDLVK</sequence>
<dbReference type="Proteomes" id="UP000377798">
    <property type="component" value="Unassembled WGS sequence"/>
</dbReference>
<keyword evidence="1" id="KW-0732">Signal</keyword>
<feature type="chain" id="PRO_5034009662" evidence="1">
    <location>
        <begin position="28"/>
        <end position="358"/>
    </location>
</feature>
<proteinExistence type="predicted"/>
<dbReference type="AlphaFoldDB" id="A0A8H2MDG5"/>
<protein>
    <submittedName>
        <fullName evidence="2">Uncharacterized protein</fullName>
    </submittedName>
</protein>
<comment type="caution">
    <text evidence="2">The sequence shown here is derived from an EMBL/GenBank/DDBJ whole genome shotgun (WGS) entry which is preliminary data.</text>
</comment>
<dbReference type="RefSeq" id="WP_131748087.1">
    <property type="nucleotide sequence ID" value="NZ_CAACYI010000001.1"/>
</dbReference>
<gene>
    <name evidence="2" type="ORF">NCTC13150_00196</name>
</gene>
<accession>A0A8H2MDG5</accession>
<evidence type="ECO:0000313" key="3">
    <source>
        <dbReference type="Proteomes" id="UP000377798"/>
    </source>
</evidence>